<dbReference type="PANTHER" id="PTHR31272:SF9">
    <property type="entry name" value="BLL1027 PROTEIN"/>
    <property type="match status" value="1"/>
</dbReference>
<feature type="transmembrane region" description="Helical" evidence="1">
    <location>
        <begin position="333"/>
        <end position="355"/>
    </location>
</feature>
<feature type="chain" id="PRO_5009514973" description="Cytochrome C biogenesis protein transmembrane domain-containing protein" evidence="2">
    <location>
        <begin position="25"/>
        <end position="400"/>
    </location>
</feature>
<keyword evidence="2" id="KW-0732">Signal</keyword>
<feature type="transmembrane region" description="Helical" evidence="1">
    <location>
        <begin position="246"/>
        <end position="265"/>
    </location>
</feature>
<dbReference type="AlphaFoldDB" id="A0A1F4VDN1"/>
<dbReference type="PANTHER" id="PTHR31272">
    <property type="entry name" value="CYTOCHROME C-TYPE BIOGENESIS PROTEIN HI_1454-RELATED"/>
    <property type="match status" value="1"/>
</dbReference>
<protein>
    <recommendedName>
        <fullName evidence="5">Cytochrome C biogenesis protein transmembrane domain-containing protein</fullName>
    </recommendedName>
</protein>
<feature type="transmembrane region" description="Helical" evidence="1">
    <location>
        <begin position="299"/>
        <end position="321"/>
    </location>
</feature>
<keyword evidence="1" id="KW-0812">Transmembrane</keyword>
<evidence type="ECO:0000256" key="2">
    <source>
        <dbReference type="SAM" id="SignalP"/>
    </source>
</evidence>
<keyword evidence="1" id="KW-1133">Transmembrane helix</keyword>
<dbReference type="EMBL" id="MEVI01000002">
    <property type="protein sequence ID" value="OGC55351.1"/>
    <property type="molecule type" value="Genomic_DNA"/>
</dbReference>
<evidence type="ECO:0008006" key="5">
    <source>
        <dbReference type="Google" id="ProtNLM"/>
    </source>
</evidence>
<proteinExistence type="predicted"/>
<evidence type="ECO:0000313" key="4">
    <source>
        <dbReference type="Proteomes" id="UP000176504"/>
    </source>
</evidence>
<dbReference type="InterPro" id="IPR051790">
    <property type="entry name" value="Cytochrome_c-biogenesis_DsbD"/>
</dbReference>
<feature type="transmembrane region" description="Helical" evidence="1">
    <location>
        <begin position="375"/>
        <end position="394"/>
    </location>
</feature>
<gene>
    <name evidence="3" type="ORF">A3A78_00095</name>
</gene>
<sequence>MKKFFFYLIFNTVFLLTLSLRAQAGSSVDIYYNNACSDCVSYIDELKPVLSNYYLEPILKDYINRPEYRKELNEENKKYQVPIGLQDSLTIFLKPNLAIEGHVRVSTVESLLASYENLPKHKLIILYQPEMHSNAKEVTVFVSGYKQEKVSADLDLVKLIQDKTLKTEISAPSSNLFIPIITGAIANSLHPCAIAVLLLLLTFLYAIHKKKKEIIDVGLAYVFGIFVVYFLIGLGIMKALSLSDEPFFVAKVASLILIVLGIINIKDYFFPDLPVHLKIPDFTKGAIQYFLEKTSIPTAFIVGALVGICAFPCTGGIYTVIISTLAAVRSSQFIAYLMLYNFIFILPLLLIIMIAGNRKLLERVEELEIRNSKRLHLIIGIFMVLIGLGVYLWIKAIIYG</sequence>
<accession>A0A1F4VDN1</accession>
<name>A0A1F4VDN1_UNCKA</name>
<feature type="transmembrane region" description="Helical" evidence="1">
    <location>
        <begin position="219"/>
        <end position="240"/>
    </location>
</feature>
<evidence type="ECO:0000256" key="1">
    <source>
        <dbReference type="SAM" id="Phobius"/>
    </source>
</evidence>
<evidence type="ECO:0000313" key="3">
    <source>
        <dbReference type="EMBL" id="OGC55351.1"/>
    </source>
</evidence>
<reference evidence="3 4" key="1">
    <citation type="journal article" date="2016" name="Nat. Commun.">
        <title>Thousands of microbial genomes shed light on interconnected biogeochemical processes in an aquifer system.</title>
        <authorList>
            <person name="Anantharaman K."/>
            <person name="Brown C.T."/>
            <person name="Hug L.A."/>
            <person name="Sharon I."/>
            <person name="Castelle C.J."/>
            <person name="Probst A.J."/>
            <person name="Thomas B.C."/>
            <person name="Singh A."/>
            <person name="Wilkins M.J."/>
            <person name="Karaoz U."/>
            <person name="Brodie E.L."/>
            <person name="Williams K.H."/>
            <person name="Hubbard S.S."/>
            <person name="Banfield J.F."/>
        </authorList>
    </citation>
    <scope>NUCLEOTIDE SEQUENCE [LARGE SCALE GENOMIC DNA]</scope>
</reference>
<comment type="caution">
    <text evidence="3">The sequence shown here is derived from an EMBL/GenBank/DDBJ whole genome shotgun (WGS) entry which is preliminary data.</text>
</comment>
<feature type="signal peptide" evidence="2">
    <location>
        <begin position="1"/>
        <end position="24"/>
    </location>
</feature>
<dbReference type="Proteomes" id="UP000176504">
    <property type="component" value="Unassembled WGS sequence"/>
</dbReference>
<keyword evidence="1" id="KW-0472">Membrane</keyword>
<organism evidence="3 4">
    <name type="scientific">candidate division WWE3 bacterium RIFCSPLOWO2_01_FULL_41_18</name>
    <dbReference type="NCBI Taxonomy" id="1802625"/>
    <lineage>
        <taxon>Bacteria</taxon>
        <taxon>Katanobacteria</taxon>
    </lineage>
</organism>
<feature type="transmembrane region" description="Helical" evidence="1">
    <location>
        <begin position="188"/>
        <end position="207"/>
    </location>
</feature>